<reference evidence="3" key="1">
    <citation type="submission" date="2023-07" db="EMBL/GenBank/DDBJ databases">
        <title>Comparative genomics of clinical Stenotrophomonas maltophilia isolates reveals regions of diversity which correlate with colonization and persistence in vivo.</title>
        <authorList>
            <person name="Mcdaniel M.S."/>
            <person name="Swords W.E."/>
            <person name="Sumpter N.A."/>
            <person name="Lindgren N.R."/>
            <person name="Billiot C.E."/>
        </authorList>
    </citation>
    <scope>NUCLEOTIDE SEQUENCE</scope>
    <source>
        <strain evidence="3">Ism4</strain>
    </source>
</reference>
<dbReference type="EMBL" id="JAVSKO010000005">
    <property type="protein sequence ID" value="MDT3469101.1"/>
    <property type="molecule type" value="Genomic_DNA"/>
</dbReference>
<evidence type="ECO:0000313" key="4">
    <source>
        <dbReference type="Proteomes" id="UP001251948"/>
    </source>
</evidence>
<dbReference type="Proteomes" id="UP001251948">
    <property type="component" value="Unassembled WGS sequence"/>
</dbReference>
<keyword evidence="2" id="KW-0472">Membrane</keyword>
<evidence type="ECO:0000313" key="3">
    <source>
        <dbReference type="EMBL" id="MDT3469101.1"/>
    </source>
</evidence>
<gene>
    <name evidence="3" type="ORF">ROV92_14045</name>
</gene>
<name>A0AAJ2JCD6_STEMA</name>
<dbReference type="RefSeq" id="WP_312562857.1">
    <property type="nucleotide sequence ID" value="NZ_JAVSKO010000005.1"/>
</dbReference>
<protein>
    <recommendedName>
        <fullName evidence="5">Transmembrane protein</fullName>
    </recommendedName>
</protein>
<feature type="compositionally biased region" description="Low complexity" evidence="1">
    <location>
        <begin position="163"/>
        <end position="186"/>
    </location>
</feature>
<feature type="transmembrane region" description="Helical" evidence="2">
    <location>
        <begin position="64"/>
        <end position="85"/>
    </location>
</feature>
<organism evidence="3 4">
    <name type="scientific">Stenotrophomonas maltophilia</name>
    <name type="common">Pseudomonas maltophilia</name>
    <name type="synonym">Xanthomonas maltophilia</name>
    <dbReference type="NCBI Taxonomy" id="40324"/>
    <lineage>
        <taxon>Bacteria</taxon>
        <taxon>Pseudomonadati</taxon>
        <taxon>Pseudomonadota</taxon>
        <taxon>Gammaproteobacteria</taxon>
        <taxon>Lysobacterales</taxon>
        <taxon>Lysobacteraceae</taxon>
        <taxon>Stenotrophomonas</taxon>
        <taxon>Stenotrophomonas maltophilia group</taxon>
    </lineage>
</organism>
<feature type="region of interest" description="Disordered" evidence="1">
    <location>
        <begin position="163"/>
        <end position="192"/>
    </location>
</feature>
<dbReference type="AlphaFoldDB" id="A0AAJ2JCD6"/>
<evidence type="ECO:0000256" key="1">
    <source>
        <dbReference type="SAM" id="MobiDB-lite"/>
    </source>
</evidence>
<sequence length="294" mass="29688">MPSQTKGWMHLNNGGINRPSLLSGGAQAKGQAPNSGRILADMEGRQATASPRAARASAGGNRRLGLWLGIGAVVVALAGLAVWGFSGSSDYPEPSEYSLTPDPAHATGHPDIPAGAPRDGAAMIVDAPATAGEPALPAPAADTAPASADAASVAAAPSAATAASGAAARSPAPAARTSRAATQSDAKSNGDENLLGTLLGIIKEEDKAKAKTKANAQPQSMDDLIAQIEADQRKRTEDERAAFERVASKKSASTESNIQAQLRACPSPTSLKGVDCRRRICAAVSGKDPACPAM</sequence>
<proteinExistence type="predicted"/>
<accession>A0AAJ2JCD6</accession>
<evidence type="ECO:0000256" key="2">
    <source>
        <dbReference type="SAM" id="Phobius"/>
    </source>
</evidence>
<keyword evidence="2" id="KW-1133">Transmembrane helix</keyword>
<comment type="caution">
    <text evidence="3">The sequence shown here is derived from an EMBL/GenBank/DDBJ whole genome shotgun (WGS) entry which is preliminary data.</text>
</comment>
<keyword evidence="2" id="KW-0812">Transmembrane</keyword>
<evidence type="ECO:0008006" key="5">
    <source>
        <dbReference type="Google" id="ProtNLM"/>
    </source>
</evidence>
<feature type="region of interest" description="Disordered" evidence="1">
    <location>
        <begin position="91"/>
        <end position="119"/>
    </location>
</feature>